<evidence type="ECO:0000313" key="2">
    <source>
        <dbReference type="Proteomes" id="UP001303115"/>
    </source>
</evidence>
<dbReference type="Proteomes" id="UP001303115">
    <property type="component" value="Unassembled WGS sequence"/>
</dbReference>
<proteinExistence type="predicted"/>
<dbReference type="EMBL" id="MU854745">
    <property type="protein sequence ID" value="KAK4031622.1"/>
    <property type="molecule type" value="Genomic_DNA"/>
</dbReference>
<dbReference type="PANTHER" id="PTHR38886">
    <property type="entry name" value="SESA DOMAIN-CONTAINING PROTEIN"/>
    <property type="match status" value="1"/>
</dbReference>
<sequence length="142" mass="15855">AMSFGFSVGDFLAAIELVHDLAVSLSDGRGSGTKFQGLVQELYSLERAMIEIKNLQVSAGLESHLWMVQQAASQCQRAIADFLRKSDVYMQCLSQGGSTKWWKDAFYKIKWAVYKADNVDELRACLRGHTVAMGIMLQVLQM</sequence>
<accession>A0AAN6P8W7</accession>
<keyword evidence="2" id="KW-1185">Reference proteome</keyword>
<dbReference type="AlphaFoldDB" id="A0AAN6P8W7"/>
<name>A0AAN6P8W7_9PEZI</name>
<evidence type="ECO:0000313" key="1">
    <source>
        <dbReference type="EMBL" id="KAK4031622.1"/>
    </source>
</evidence>
<comment type="caution">
    <text evidence="1">The sequence shown here is derived from an EMBL/GenBank/DDBJ whole genome shotgun (WGS) entry which is preliminary data.</text>
</comment>
<gene>
    <name evidence="1" type="ORF">C8A01DRAFT_21194</name>
</gene>
<organism evidence="1 2">
    <name type="scientific">Parachaetomium inaequale</name>
    <dbReference type="NCBI Taxonomy" id="2588326"/>
    <lineage>
        <taxon>Eukaryota</taxon>
        <taxon>Fungi</taxon>
        <taxon>Dikarya</taxon>
        <taxon>Ascomycota</taxon>
        <taxon>Pezizomycotina</taxon>
        <taxon>Sordariomycetes</taxon>
        <taxon>Sordariomycetidae</taxon>
        <taxon>Sordariales</taxon>
        <taxon>Chaetomiaceae</taxon>
        <taxon>Parachaetomium</taxon>
    </lineage>
</organism>
<feature type="non-terminal residue" evidence="1">
    <location>
        <position position="1"/>
    </location>
</feature>
<reference evidence="2" key="1">
    <citation type="journal article" date="2023" name="Mol. Phylogenet. Evol.">
        <title>Genome-scale phylogeny and comparative genomics of the fungal order Sordariales.</title>
        <authorList>
            <person name="Hensen N."/>
            <person name="Bonometti L."/>
            <person name="Westerberg I."/>
            <person name="Brannstrom I.O."/>
            <person name="Guillou S."/>
            <person name="Cros-Aarteil S."/>
            <person name="Calhoun S."/>
            <person name="Haridas S."/>
            <person name="Kuo A."/>
            <person name="Mondo S."/>
            <person name="Pangilinan J."/>
            <person name="Riley R."/>
            <person name="LaButti K."/>
            <person name="Andreopoulos B."/>
            <person name="Lipzen A."/>
            <person name="Chen C."/>
            <person name="Yan M."/>
            <person name="Daum C."/>
            <person name="Ng V."/>
            <person name="Clum A."/>
            <person name="Steindorff A."/>
            <person name="Ohm R.A."/>
            <person name="Martin F."/>
            <person name="Silar P."/>
            <person name="Natvig D.O."/>
            <person name="Lalanne C."/>
            <person name="Gautier V."/>
            <person name="Ament-Velasquez S.L."/>
            <person name="Kruys A."/>
            <person name="Hutchinson M.I."/>
            <person name="Powell A.J."/>
            <person name="Barry K."/>
            <person name="Miller A.N."/>
            <person name="Grigoriev I.V."/>
            <person name="Debuchy R."/>
            <person name="Gladieux P."/>
            <person name="Hiltunen Thoren M."/>
            <person name="Johannesson H."/>
        </authorList>
    </citation>
    <scope>NUCLEOTIDE SEQUENCE [LARGE SCALE GENOMIC DNA]</scope>
    <source>
        <strain evidence="2">CBS 284.82</strain>
    </source>
</reference>
<protein>
    <recommendedName>
        <fullName evidence="3">Fungal N-terminal domain-containing protein</fullName>
    </recommendedName>
</protein>
<evidence type="ECO:0008006" key="3">
    <source>
        <dbReference type="Google" id="ProtNLM"/>
    </source>
</evidence>
<dbReference type="PANTHER" id="PTHR38886:SF1">
    <property type="entry name" value="NACHT-NTPASE AND P-LOOP NTPASES N-TERMINAL DOMAIN-CONTAINING PROTEIN"/>
    <property type="match status" value="1"/>
</dbReference>